<evidence type="ECO:0000313" key="3">
    <source>
        <dbReference type="Proteomes" id="UP000724874"/>
    </source>
</evidence>
<feature type="region of interest" description="Disordered" evidence="1">
    <location>
        <begin position="1"/>
        <end position="25"/>
    </location>
</feature>
<feature type="compositionally biased region" description="Polar residues" evidence="1">
    <location>
        <begin position="1"/>
        <end position="11"/>
    </location>
</feature>
<evidence type="ECO:0000313" key="2">
    <source>
        <dbReference type="EMBL" id="KAF8902533.1"/>
    </source>
</evidence>
<comment type="caution">
    <text evidence="2">The sequence shown here is derived from an EMBL/GenBank/DDBJ whole genome shotgun (WGS) entry which is preliminary data.</text>
</comment>
<evidence type="ECO:0000256" key="1">
    <source>
        <dbReference type="SAM" id="MobiDB-lite"/>
    </source>
</evidence>
<keyword evidence="3" id="KW-1185">Reference proteome</keyword>
<feature type="compositionally biased region" description="Basic and acidic residues" evidence="1">
    <location>
        <begin position="15"/>
        <end position="25"/>
    </location>
</feature>
<dbReference type="Proteomes" id="UP000724874">
    <property type="component" value="Unassembled WGS sequence"/>
</dbReference>
<feature type="non-terminal residue" evidence="2">
    <location>
        <position position="91"/>
    </location>
</feature>
<sequence length="91" mass="9191">EAVDSDTTQRCTPADQKKAAEGTHHRTDLAVAGTAAAGFVKEAPGRILQIGSTAVFVATHSHKNSAAQAGANSPAVVATMTARAVESFTAS</sequence>
<proteinExistence type="predicted"/>
<accession>A0A9P5NQ08</accession>
<dbReference type="AlphaFoldDB" id="A0A9P5NQ08"/>
<protein>
    <submittedName>
        <fullName evidence="2">Uncharacterized protein</fullName>
    </submittedName>
</protein>
<dbReference type="EMBL" id="JADNYJ010000035">
    <property type="protein sequence ID" value="KAF8902533.1"/>
    <property type="molecule type" value="Genomic_DNA"/>
</dbReference>
<organism evidence="2 3">
    <name type="scientific">Gymnopilus junonius</name>
    <name type="common">Spectacular rustgill mushroom</name>
    <name type="synonym">Gymnopilus spectabilis subsp. junonius</name>
    <dbReference type="NCBI Taxonomy" id="109634"/>
    <lineage>
        <taxon>Eukaryota</taxon>
        <taxon>Fungi</taxon>
        <taxon>Dikarya</taxon>
        <taxon>Basidiomycota</taxon>
        <taxon>Agaricomycotina</taxon>
        <taxon>Agaricomycetes</taxon>
        <taxon>Agaricomycetidae</taxon>
        <taxon>Agaricales</taxon>
        <taxon>Agaricineae</taxon>
        <taxon>Hymenogastraceae</taxon>
        <taxon>Gymnopilus</taxon>
    </lineage>
</organism>
<reference evidence="2" key="1">
    <citation type="submission" date="2020-11" db="EMBL/GenBank/DDBJ databases">
        <authorList>
            <consortium name="DOE Joint Genome Institute"/>
            <person name="Ahrendt S."/>
            <person name="Riley R."/>
            <person name="Andreopoulos W."/>
            <person name="LaButti K."/>
            <person name="Pangilinan J."/>
            <person name="Ruiz-duenas F.J."/>
            <person name="Barrasa J.M."/>
            <person name="Sanchez-Garcia M."/>
            <person name="Camarero S."/>
            <person name="Miyauchi S."/>
            <person name="Serrano A."/>
            <person name="Linde D."/>
            <person name="Babiker R."/>
            <person name="Drula E."/>
            <person name="Ayuso-Fernandez I."/>
            <person name="Pacheco R."/>
            <person name="Padilla G."/>
            <person name="Ferreira P."/>
            <person name="Barriuso J."/>
            <person name="Kellner H."/>
            <person name="Castanera R."/>
            <person name="Alfaro M."/>
            <person name="Ramirez L."/>
            <person name="Pisabarro A.G."/>
            <person name="Kuo A."/>
            <person name="Tritt A."/>
            <person name="Lipzen A."/>
            <person name="He G."/>
            <person name="Yan M."/>
            <person name="Ng V."/>
            <person name="Cullen D."/>
            <person name="Martin F."/>
            <person name="Rosso M.-N."/>
            <person name="Henrissat B."/>
            <person name="Hibbett D."/>
            <person name="Martinez A.T."/>
            <person name="Grigoriev I.V."/>
        </authorList>
    </citation>
    <scope>NUCLEOTIDE SEQUENCE</scope>
    <source>
        <strain evidence="2">AH 44721</strain>
    </source>
</reference>
<gene>
    <name evidence="2" type="ORF">CPB84DRAFT_1775613</name>
</gene>
<name>A0A9P5NQ08_GYMJU</name>